<dbReference type="EMBL" id="CAJVPY010003124">
    <property type="protein sequence ID" value="CAG8582293.1"/>
    <property type="molecule type" value="Genomic_DNA"/>
</dbReference>
<keyword evidence="2" id="KW-1185">Reference proteome</keyword>
<protein>
    <submittedName>
        <fullName evidence="1">2023_t:CDS:1</fullName>
    </submittedName>
</protein>
<name>A0A9N9BY17_9GLOM</name>
<evidence type="ECO:0000313" key="2">
    <source>
        <dbReference type="Proteomes" id="UP000789405"/>
    </source>
</evidence>
<dbReference type="Proteomes" id="UP000789405">
    <property type="component" value="Unassembled WGS sequence"/>
</dbReference>
<dbReference type="AlphaFoldDB" id="A0A9N9BY17"/>
<feature type="non-terminal residue" evidence="1">
    <location>
        <position position="263"/>
    </location>
</feature>
<gene>
    <name evidence="1" type="ORF">DERYTH_LOCUS6751</name>
</gene>
<organism evidence="1 2">
    <name type="scientific">Dentiscutata erythropus</name>
    <dbReference type="NCBI Taxonomy" id="1348616"/>
    <lineage>
        <taxon>Eukaryota</taxon>
        <taxon>Fungi</taxon>
        <taxon>Fungi incertae sedis</taxon>
        <taxon>Mucoromycota</taxon>
        <taxon>Glomeromycotina</taxon>
        <taxon>Glomeromycetes</taxon>
        <taxon>Diversisporales</taxon>
        <taxon>Gigasporaceae</taxon>
        <taxon>Dentiscutata</taxon>
    </lineage>
</organism>
<proteinExistence type="predicted"/>
<reference evidence="1" key="1">
    <citation type="submission" date="2021-06" db="EMBL/GenBank/DDBJ databases">
        <authorList>
            <person name="Kallberg Y."/>
            <person name="Tangrot J."/>
            <person name="Rosling A."/>
        </authorList>
    </citation>
    <scope>NUCLEOTIDE SEQUENCE</scope>
    <source>
        <strain evidence="1">MA453B</strain>
    </source>
</reference>
<accession>A0A9N9BY17</accession>
<sequence>GLGTYESDVSCEYEAGLWGINKPGICAPVEGVSDMGVIDVNFLGIDEPEVVGIDGKGLGPGIYVRGINESVVVGDACKNSSDVGVAGANALGTNDPELGVLAEDVEGDVGVVGASALGTNDPELGVLAEDVEGDVGVVGASALGINDTELGVLVEGVEGVDCKNTSDVGVVGSNALGTKNPELGVPVEDFFCLLLANQMPTQNKTPIKTIAQMPTPTPILNASLGCLYAIEAIGSVEALAANLFNNDGVSDFVKSDMRIISDH</sequence>
<comment type="caution">
    <text evidence="1">The sequence shown here is derived from an EMBL/GenBank/DDBJ whole genome shotgun (WGS) entry which is preliminary data.</text>
</comment>
<evidence type="ECO:0000313" key="1">
    <source>
        <dbReference type="EMBL" id="CAG8582293.1"/>
    </source>
</evidence>